<accession>A0A540X2K5</accession>
<keyword evidence="2" id="KW-1185">Reference proteome</keyword>
<protein>
    <submittedName>
        <fullName evidence="1">Uncharacterized protein</fullName>
    </submittedName>
</protein>
<sequence>MSVLSEADLQRYIHDGIIRLAGPFQRSGGRGSSLPLEEDRAVSGAAEEQAIRLALGRRGSPEGRRG</sequence>
<dbReference type="AlphaFoldDB" id="A0A540X2K5"/>
<evidence type="ECO:0000313" key="2">
    <source>
        <dbReference type="Proteomes" id="UP000315369"/>
    </source>
</evidence>
<dbReference type="EMBL" id="VIFM01000055">
    <property type="protein sequence ID" value="TQF14924.1"/>
    <property type="molecule type" value="Genomic_DNA"/>
</dbReference>
<evidence type="ECO:0000313" key="1">
    <source>
        <dbReference type="EMBL" id="TQF14924.1"/>
    </source>
</evidence>
<dbReference type="RefSeq" id="WP_141643385.1">
    <property type="nucleotide sequence ID" value="NZ_VIFM01000055.1"/>
</dbReference>
<reference evidence="1 2" key="1">
    <citation type="submission" date="2019-06" db="EMBL/GenBank/DDBJ databases">
        <authorList>
            <person name="Livingstone P."/>
            <person name="Whitworth D."/>
        </authorList>
    </citation>
    <scope>NUCLEOTIDE SEQUENCE [LARGE SCALE GENOMIC DNA]</scope>
    <source>
        <strain evidence="1 2">AM401</strain>
    </source>
</reference>
<comment type="caution">
    <text evidence="1">The sequence shown here is derived from an EMBL/GenBank/DDBJ whole genome shotgun (WGS) entry which is preliminary data.</text>
</comment>
<dbReference type="Proteomes" id="UP000315369">
    <property type="component" value="Unassembled WGS sequence"/>
</dbReference>
<gene>
    <name evidence="1" type="ORF">FJV41_16190</name>
</gene>
<organism evidence="1 2">
    <name type="scientific">Myxococcus llanfairpwllgwyngyllgogerychwyrndrobwllllantysiliogogogochensis</name>
    <dbReference type="NCBI Taxonomy" id="2590453"/>
    <lineage>
        <taxon>Bacteria</taxon>
        <taxon>Pseudomonadati</taxon>
        <taxon>Myxococcota</taxon>
        <taxon>Myxococcia</taxon>
        <taxon>Myxococcales</taxon>
        <taxon>Cystobacterineae</taxon>
        <taxon>Myxococcaceae</taxon>
        <taxon>Myxococcus</taxon>
    </lineage>
</organism>
<proteinExistence type="predicted"/>
<name>A0A540X2K5_9BACT</name>